<evidence type="ECO:0000313" key="2">
    <source>
        <dbReference type="EMBL" id="MBW99367.1"/>
    </source>
</evidence>
<dbReference type="EMBL" id="GGEC01018884">
    <property type="protein sequence ID" value="MBW99367.1"/>
    <property type="molecule type" value="Transcribed_RNA"/>
</dbReference>
<reference evidence="2" key="1">
    <citation type="submission" date="2018-02" db="EMBL/GenBank/DDBJ databases">
        <title>Rhizophora mucronata_Transcriptome.</title>
        <authorList>
            <person name="Meera S.P."/>
            <person name="Sreeshan A."/>
            <person name="Augustine A."/>
        </authorList>
    </citation>
    <scope>NUCLEOTIDE SEQUENCE</scope>
    <source>
        <tissue evidence="2">Leaf</tissue>
    </source>
</reference>
<feature type="region of interest" description="Disordered" evidence="1">
    <location>
        <begin position="1"/>
        <end position="22"/>
    </location>
</feature>
<organism evidence="2">
    <name type="scientific">Rhizophora mucronata</name>
    <name type="common">Asiatic mangrove</name>
    <dbReference type="NCBI Taxonomy" id="61149"/>
    <lineage>
        <taxon>Eukaryota</taxon>
        <taxon>Viridiplantae</taxon>
        <taxon>Streptophyta</taxon>
        <taxon>Embryophyta</taxon>
        <taxon>Tracheophyta</taxon>
        <taxon>Spermatophyta</taxon>
        <taxon>Magnoliopsida</taxon>
        <taxon>eudicotyledons</taxon>
        <taxon>Gunneridae</taxon>
        <taxon>Pentapetalae</taxon>
        <taxon>rosids</taxon>
        <taxon>fabids</taxon>
        <taxon>Malpighiales</taxon>
        <taxon>Rhizophoraceae</taxon>
        <taxon>Rhizophora</taxon>
    </lineage>
</organism>
<dbReference type="AlphaFoldDB" id="A0A2P2K0V9"/>
<name>A0A2P2K0V9_RHIMU</name>
<evidence type="ECO:0000256" key="1">
    <source>
        <dbReference type="SAM" id="MobiDB-lite"/>
    </source>
</evidence>
<feature type="compositionally biased region" description="Basic residues" evidence="1">
    <location>
        <begin position="13"/>
        <end position="22"/>
    </location>
</feature>
<sequence>MPNNNLQQLVQKKPSRNLKTVK</sequence>
<feature type="compositionally biased region" description="Polar residues" evidence="1">
    <location>
        <begin position="1"/>
        <end position="10"/>
    </location>
</feature>
<proteinExistence type="predicted"/>
<protein>
    <submittedName>
        <fullName evidence="2">Uncharacterized protein</fullName>
    </submittedName>
</protein>
<accession>A0A2P2K0V9</accession>